<organism evidence="17 18">
    <name type="scientific">Durusdinium trenchii</name>
    <dbReference type="NCBI Taxonomy" id="1381693"/>
    <lineage>
        <taxon>Eukaryota</taxon>
        <taxon>Sar</taxon>
        <taxon>Alveolata</taxon>
        <taxon>Dinophyceae</taxon>
        <taxon>Suessiales</taxon>
        <taxon>Symbiodiniaceae</taxon>
        <taxon>Durusdinium</taxon>
    </lineage>
</organism>
<comment type="pathway">
    <text evidence="2 13">Carbohydrate degradation; glycolysis; pyruvate from D-glyceraldehyde 3-phosphate: step 5/5.</text>
</comment>
<evidence type="ECO:0000256" key="10">
    <source>
        <dbReference type="ARBA" id="ARBA00022842"/>
    </source>
</evidence>
<gene>
    <name evidence="17" type="ORF">SCF082_LOCUS17475</name>
</gene>
<evidence type="ECO:0000256" key="5">
    <source>
        <dbReference type="ARBA" id="ARBA00022679"/>
    </source>
</evidence>
<dbReference type="Pfam" id="PF02887">
    <property type="entry name" value="PK_C"/>
    <property type="match status" value="1"/>
</dbReference>
<keyword evidence="5 13" id="KW-0808">Transferase</keyword>
<keyword evidence="18" id="KW-1185">Reference proteome</keyword>
<evidence type="ECO:0000256" key="1">
    <source>
        <dbReference type="ARBA" id="ARBA00001958"/>
    </source>
</evidence>
<dbReference type="InterPro" id="IPR015793">
    <property type="entry name" value="Pyrv_Knase_brl"/>
</dbReference>
<feature type="compositionally biased region" description="Basic residues" evidence="14">
    <location>
        <begin position="129"/>
        <end position="139"/>
    </location>
</feature>
<feature type="region of interest" description="Disordered" evidence="14">
    <location>
        <begin position="106"/>
        <end position="139"/>
    </location>
</feature>
<evidence type="ECO:0000256" key="13">
    <source>
        <dbReference type="RuleBase" id="RU000504"/>
    </source>
</evidence>
<accession>A0ABP0KI87</accession>
<feature type="domain" description="Pyruvate kinase barrel" evidence="15">
    <location>
        <begin position="142"/>
        <end position="470"/>
    </location>
</feature>
<keyword evidence="8 13" id="KW-0418">Kinase</keyword>
<dbReference type="InterPro" id="IPR036918">
    <property type="entry name" value="Pyrv_Knase_C_sf"/>
</dbReference>
<evidence type="ECO:0000256" key="6">
    <source>
        <dbReference type="ARBA" id="ARBA00022723"/>
    </source>
</evidence>
<keyword evidence="10 13" id="KW-0460">Magnesium</keyword>
<comment type="caution">
    <text evidence="17">The sequence shown here is derived from an EMBL/GenBank/DDBJ whole genome shotgun (WGS) entry which is preliminary data.</text>
</comment>
<feature type="domain" description="Pyruvate kinase C-terminal" evidence="16">
    <location>
        <begin position="507"/>
        <end position="605"/>
    </location>
</feature>
<evidence type="ECO:0000256" key="11">
    <source>
        <dbReference type="ARBA" id="ARBA00023152"/>
    </source>
</evidence>
<keyword evidence="6" id="KW-0479">Metal-binding</keyword>
<evidence type="ECO:0000259" key="16">
    <source>
        <dbReference type="Pfam" id="PF02887"/>
    </source>
</evidence>
<evidence type="ECO:0000256" key="3">
    <source>
        <dbReference type="ARBA" id="ARBA00008663"/>
    </source>
</evidence>
<dbReference type="SUPFAM" id="SSF50800">
    <property type="entry name" value="PK beta-barrel domain-like"/>
    <property type="match status" value="1"/>
</dbReference>
<evidence type="ECO:0000256" key="2">
    <source>
        <dbReference type="ARBA" id="ARBA00004997"/>
    </source>
</evidence>
<feature type="compositionally biased region" description="Low complexity" evidence="14">
    <location>
        <begin position="33"/>
        <end position="46"/>
    </location>
</feature>
<evidence type="ECO:0000256" key="9">
    <source>
        <dbReference type="ARBA" id="ARBA00022840"/>
    </source>
</evidence>
<feature type="region of interest" description="Disordered" evidence="14">
    <location>
        <begin position="24"/>
        <end position="60"/>
    </location>
</feature>
<evidence type="ECO:0000256" key="4">
    <source>
        <dbReference type="ARBA" id="ARBA00012142"/>
    </source>
</evidence>
<dbReference type="Gene3D" id="3.40.1380.20">
    <property type="entry name" value="Pyruvate kinase, C-terminal domain"/>
    <property type="match status" value="1"/>
</dbReference>
<dbReference type="Gene3D" id="2.40.33.10">
    <property type="entry name" value="PK beta-barrel domain-like"/>
    <property type="match status" value="1"/>
</dbReference>
<dbReference type="NCBIfam" id="NF004491">
    <property type="entry name" value="PRK05826.1"/>
    <property type="match status" value="1"/>
</dbReference>
<dbReference type="Proteomes" id="UP001642464">
    <property type="component" value="Unassembled WGS sequence"/>
</dbReference>
<dbReference type="SUPFAM" id="SSF52935">
    <property type="entry name" value="PK C-terminal domain-like"/>
    <property type="match status" value="1"/>
</dbReference>
<dbReference type="EMBL" id="CAXAMM010011527">
    <property type="protein sequence ID" value="CAK9026376.1"/>
    <property type="molecule type" value="Genomic_DNA"/>
</dbReference>
<evidence type="ECO:0000256" key="12">
    <source>
        <dbReference type="ARBA" id="ARBA00023317"/>
    </source>
</evidence>
<dbReference type="InterPro" id="IPR040442">
    <property type="entry name" value="Pyrv_kinase-like_dom_sf"/>
</dbReference>
<name>A0ABP0KI87_9DINO</name>
<dbReference type="InterPro" id="IPR011037">
    <property type="entry name" value="Pyrv_Knase-like_insert_dom_sf"/>
</dbReference>
<keyword evidence="12 17" id="KW-0670">Pyruvate</keyword>
<keyword evidence="9" id="KW-0067">ATP-binding</keyword>
<dbReference type="PRINTS" id="PR01050">
    <property type="entry name" value="PYRUVTKNASE"/>
</dbReference>
<keyword evidence="7" id="KW-0547">Nucleotide-binding</keyword>
<evidence type="ECO:0000256" key="8">
    <source>
        <dbReference type="ARBA" id="ARBA00022777"/>
    </source>
</evidence>
<comment type="similarity">
    <text evidence="3 13">Belongs to the pyruvate kinase family.</text>
</comment>
<dbReference type="InterPro" id="IPR015806">
    <property type="entry name" value="Pyrv_Knase_insert_dom_sf"/>
</dbReference>
<reference evidence="17 18" key="1">
    <citation type="submission" date="2024-02" db="EMBL/GenBank/DDBJ databases">
        <authorList>
            <person name="Chen Y."/>
            <person name="Shah S."/>
            <person name="Dougan E. K."/>
            <person name="Thang M."/>
            <person name="Chan C."/>
        </authorList>
    </citation>
    <scope>NUCLEOTIDE SEQUENCE [LARGE SCALE GENOMIC DNA]</scope>
</reference>
<dbReference type="EC" id="2.7.1.40" evidence="4 13"/>
<proteinExistence type="inferred from homology"/>
<keyword evidence="11 13" id="KW-0324">Glycolysis</keyword>
<evidence type="ECO:0000313" key="18">
    <source>
        <dbReference type="Proteomes" id="UP001642464"/>
    </source>
</evidence>
<dbReference type="NCBIfam" id="TIGR01064">
    <property type="entry name" value="pyruv_kin"/>
    <property type="match status" value="1"/>
</dbReference>
<evidence type="ECO:0000313" key="17">
    <source>
        <dbReference type="EMBL" id="CAK9026376.1"/>
    </source>
</evidence>
<dbReference type="SUPFAM" id="SSF51621">
    <property type="entry name" value="Phosphoenolpyruvate/pyruvate domain"/>
    <property type="match status" value="1"/>
</dbReference>
<protein>
    <recommendedName>
        <fullName evidence="4 13">Pyruvate kinase</fullName>
        <ecNumber evidence="4 13">2.7.1.40</ecNumber>
    </recommendedName>
</protein>
<dbReference type="InterPro" id="IPR015813">
    <property type="entry name" value="Pyrv/PenolPyrv_kinase-like_dom"/>
</dbReference>
<comment type="catalytic activity">
    <reaction evidence="13">
        <text>pyruvate + ATP = phosphoenolpyruvate + ADP + H(+)</text>
        <dbReference type="Rhea" id="RHEA:18157"/>
        <dbReference type="ChEBI" id="CHEBI:15361"/>
        <dbReference type="ChEBI" id="CHEBI:15378"/>
        <dbReference type="ChEBI" id="CHEBI:30616"/>
        <dbReference type="ChEBI" id="CHEBI:58702"/>
        <dbReference type="ChEBI" id="CHEBI:456216"/>
        <dbReference type="EC" id="2.7.1.40"/>
    </reaction>
</comment>
<feature type="non-terminal residue" evidence="17">
    <location>
        <position position="1"/>
    </location>
</feature>
<evidence type="ECO:0000256" key="14">
    <source>
        <dbReference type="SAM" id="MobiDB-lite"/>
    </source>
</evidence>
<dbReference type="Gene3D" id="3.20.20.60">
    <property type="entry name" value="Phosphoenolpyruvate-binding domains"/>
    <property type="match status" value="1"/>
</dbReference>
<dbReference type="Pfam" id="PF00224">
    <property type="entry name" value="PK"/>
    <property type="match status" value="1"/>
</dbReference>
<comment type="cofactor">
    <cofactor evidence="1">
        <name>K(+)</name>
        <dbReference type="ChEBI" id="CHEBI:29103"/>
    </cofactor>
</comment>
<sequence>QREREEEKMLNSLARWTSASAETFGTRRHRRVASVASDASSQGGSSKLAQMSMGKRRRSSSIQFGPGMLGWAAVSNVSVSDVLFHGTEDSITLEGVGDLLSQAGISTSERPSTGAGEEEARSGSSSASKSRKKGRGLVRRRRRTRIICAIGPASREVSTLVSLLEAGMNVARLNFSHGNHEYHAKTLQNIKEAVAIRKAQGVQCHCAVLMDTKGPEIRTGMLRNHEGVQLRTGQRLEITTDYTLEGDESIVACSYPDLCSSVYIGGLILIADGSIQTRVIEIRESSVVVQVENNALLGERKNMNLPGVSIRLPGITEKDEYDLKNFALKHEVDIVSGSFIRTAANVRAIRECLGEEGKHIRVHAKIESVEAIQNIHEILDEADGIHVSRGDLGMELPLSKLFLAQKGIIRWANLAGKPVVTSTQMLDSMTTRPRPTNAECGDVANAVLDGTDCVMLSAETANGLYPRESVDTMTRIIAEAELVIDYESHFSEMRDELLRKGNVSTLEALSSSAVETAMDIHAQFIVLISETGKLAMLVAKYRPLARILVVTGNETTARQMSVSRGVSTLLMDNHKLFQPEESWMEINKYVLDKRWASVGDRVVLVFSLEDIHKETMRHWRETRRINDRLSNTVEVRLVTQTAYEFHLRSNRMIY</sequence>
<evidence type="ECO:0000259" key="15">
    <source>
        <dbReference type="Pfam" id="PF00224"/>
    </source>
</evidence>
<dbReference type="PANTHER" id="PTHR11817">
    <property type="entry name" value="PYRUVATE KINASE"/>
    <property type="match status" value="1"/>
</dbReference>
<dbReference type="GO" id="GO:0016301">
    <property type="term" value="F:kinase activity"/>
    <property type="evidence" value="ECO:0007669"/>
    <property type="project" value="UniProtKB-KW"/>
</dbReference>
<dbReference type="InterPro" id="IPR015795">
    <property type="entry name" value="Pyrv_Knase_C"/>
</dbReference>
<dbReference type="InterPro" id="IPR001697">
    <property type="entry name" value="Pyr_Knase"/>
</dbReference>
<evidence type="ECO:0000256" key="7">
    <source>
        <dbReference type="ARBA" id="ARBA00022741"/>
    </source>
</evidence>